<comment type="caution">
    <text evidence="2">The sequence shown here is derived from an EMBL/GenBank/DDBJ whole genome shotgun (WGS) entry which is preliminary data.</text>
</comment>
<accession>A0A511HJI4</accession>
<reference evidence="2 3" key="1">
    <citation type="submission" date="2019-07" db="EMBL/GenBank/DDBJ databases">
        <title>Whole genome shotgun sequence of Myxococcus virescens NBRC 100334.</title>
        <authorList>
            <person name="Hosoyama A."/>
            <person name="Uohara A."/>
            <person name="Ohji S."/>
            <person name="Ichikawa N."/>
        </authorList>
    </citation>
    <scope>NUCLEOTIDE SEQUENCE [LARGE SCALE GENOMIC DNA]</scope>
    <source>
        <strain evidence="2 3">NBRC 100334</strain>
    </source>
</reference>
<gene>
    <name evidence="2" type="ORF">MVI01_44830</name>
</gene>
<dbReference type="AlphaFoldDB" id="A0A511HJI4"/>
<name>A0A511HJI4_9BACT</name>
<evidence type="ECO:0000256" key="1">
    <source>
        <dbReference type="SAM" id="Coils"/>
    </source>
</evidence>
<dbReference type="EMBL" id="BJVY01000027">
    <property type="protein sequence ID" value="GEL72699.1"/>
    <property type="molecule type" value="Genomic_DNA"/>
</dbReference>
<keyword evidence="1" id="KW-0175">Coiled coil</keyword>
<feature type="coiled-coil region" evidence="1">
    <location>
        <begin position="67"/>
        <end position="94"/>
    </location>
</feature>
<organism evidence="2 3">
    <name type="scientific">Myxococcus virescens</name>
    <dbReference type="NCBI Taxonomy" id="83456"/>
    <lineage>
        <taxon>Bacteria</taxon>
        <taxon>Pseudomonadati</taxon>
        <taxon>Myxococcota</taxon>
        <taxon>Myxococcia</taxon>
        <taxon>Myxococcales</taxon>
        <taxon>Cystobacterineae</taxon>
        <taxon>Myxococcaceae</taxon>
        <taxon>Myxococcus</taxon>
    </lineage>
</organism>
<proteinExistence type="predicted"/>
<protein>
    <submittedName>
        <fullName evidence="2">Uncharacterized protein</fullName>
    </submittedName>
</protein>
<sequence length="144" mass="16385">MCVGSAAVATVVANSETKRKARIGRGASKLGRREGLGVNSTGMAFQDRSNALQALEAEFQAEKASSLRKLEVKLEETLRELSEVERQLRSLRTADRRAQLARHQALRKEAEHQRWCFMVQREACGFVNHDDLDRYYPLPPSWRE</sequence>
<evidence type="ECO:0000313" key="3">
    <source>
        <dbReference type="Proteomes" id="UP000321224"/>
    </source>
</evidence>
<evidence type="ECO:0000313" key="2">
    <source>
        <dbReference type="EMBL" id="GEL72699.1"/>
    </source>
</evidence>
<dbReference type="Proteomes" id="UP000321224">
    <property type="component" value="Unassembled WGS sequence"/>
</dbReference>